<dbReference type="PANTHER" id="PTHR12704">
    <property type="entry name" value="TRANS-GOLGI PROTEIN GMX33"/>
    <property type="match status" value="1"/>
</dbReference>
<dbReference type="InterPro" id="IPR038261">
    <property type="entry name" value="GPP34-like_sf"/>
</dbReference>
<evidence type="ECO:0000256" key="3">
    <source>
        <dbReference type="ARBA" id="ARBA00023121"/>
    </source>
</evidence>
<keyword evidence="2" id="KW-0333">Golgi apparatus</keyword>
<dbReference type="OrthoDB" id="6237461at2"/>
<dbReference type="EMBL" id="CP000473">
    <property type="protein sequence ID" value="ABJ82339.1"/>
    <property type="molecule type" value="Genomic_DNA"/>
</dbReference>
<gene>
    <name evidence="5" type="ordered locus">Acid_1346</name>
</gene>
<dbReference type="GO" id="GO:0006890">
    <property type="term" value="P:retrograde vesicle-mediated transport, Golgi to endoplasmic reticulum"/>
    <property type="evidence" value="ECO:0007669"/>
    <property type="project" value="TreeGrafter"/>
</dbReference>
<comment type="subcellular location">
    <subcellularLocation>
        <location evidence="1">Golgi apparatus membrane</location>
        <topology evidence="1">Peripheral membrane protein</topology>
        <orientation evidence="1">Cytoplasmic side</orientation>
    </subcellularLocation>
</comment>
<protein>
    <recommendedName>
        <fullName evidence="6">GPP34 family phosphoprotein</fullName>
    </recommendedName>
</protein>
<dbReference type="AlphaFoldDB" id="Q02DA7"/>
<dbReference type="GO" id="GO:0070273">
    <property type="term" value="F:phosphatidylinositol-4-phosphate binding"/>
    <property type="evidence" value="ECO:0007669"/>
    <property type="project" value="InterPro"/>
</dbReference>
<dbReference type="KEGG" id="sus:Acid_1346"/>
<dbReference type="HOGENOM" id="CLU_080168_4_2_0"/>
<evidence type="ECO:0008006" key="6">
    <source>
        <dbReference type="Google" id="ProtNLM"/>
    </source>
</evidence>
<dbReference type="STRING" id="234267.Acid_1346"/>
<accession>Q02DA7</accession>
<evidence type="ECO:0000256" key="2">
    <source>
        <dbReference type="ARBA" id="ARBA00023034"/>
    </source>
</evidence>
<dbReference type="eggNOG" id="ENOG5032V0J">
    <property type="taxonomic scope" value="Bacteria"/>
</dbReference>
<evidence type="ECO:0000256" key="1">
    <source>
        <dbReference type="ARBA" id="ARBA00004255"/>
    </source>
</evidence>
<dbReference type="GO" id="GO:0012505">
    <property type="term" value="C:endomembrane system"/>
    <property type="evidence" value="ECO:0007669"/>
    <property type="project" value="UniProtKB-ARBA"/>
</dbReference>
<proteinExistence type="predicted"/>
<evidence type="ECO:0000256" key="4">
    <source>
        <dbReference type="ARBA" id="ARBA00023136"/>
    </source>
</evidence>
<evidence type="ECO:0000313" key="5">
    <source>
        <dbReference type="EMBL" id="ABJ82339.1"/>
    </source>
</evidence>
<dbReference type="GO" id="GO:0048194">
    <property type="term" value="P:Golgi vesicle budding"/>
    <property type="evidence" value="ECO:0007669"/>
    <property type="project" value="TreeGrafter"/>
</dbReference>
<keyword evidence="4" id="KW-0472">Membrane</keyword>
<organism evidence="5">
    <name type="scientific">Solibacter usitatus (strain Ellin6076)</name>
    <dbReference type="NCBI Taxonomy" id="234267"/>
    <lineage>
        <taxon>Bacteria</taxon>
        <taxon>Pseudomonadati</taxon>
        <taxon>Acidobacteriota</taxon>
        <taxon>Terriglobia</taxon>
        <taxon>Bryobacterales</taxon>
        <taxon>Solibacteraceae</taxon>
        <taxon>Candidatus Solibacter</taxon>
    </lineage>
</organism>
<dbReference type="InterPro" id="IPR008628">
    <property type="entry name" value="GPP34-like"/>
</dbReference>
<dbReference type="Gene3D" id="1.10.3630.10">
    <property type="entry name" value="yeast vps74-n-term truncation variant domain like"/>
    <property type="match status" value="1"/>
</dbReference>
<reference evidence="5" key="1">
    <citation type="submission" date="2006-10" db="EMBL/GenBank/DDBJ databases">
        <title>Complete sequence of Solibacter usitatus Ellin6076.</title>
        <authorList>
            <consortium name="US DOE Joint Genome Institute"/>
            <person name="Copeland A."/>
            <person name="Lucas S."/>
            <person name="Lapidus A."/>
            <person name="Barry K."/>
            <person name="Detter J.C."/>
            <person name="Glavina del Rio T."/>
            <person name="Hammon N."/>
            <person name="Israni S."/>
            <person name="Dalin E."/>
            <person name="Tice H."/>
            <person name="Pitluck S."/>
            <person name="Thompson L.S."/>
            <person name="Brettin T."/>
            <person name="Bruce D."/>
            <person name="Han C."/>
            <person name="Tapia R."/>
            <person name="Gilna P."/>
            <person name="Schmutz J."/>
            <person name="Larimer F."/>
            <person name="Land M."/>
            <person name="Hauser L."/>
            <person name="Kyrpides N."/>
            <person name="Mikhailova N."/>
            <person name="Janssen P.H."/>
            <person name="Kuske C.R."/>
            <person name="Richardson P."/>
        </authorList>
    </citation>
    <scope>NUCLEOTIDE SEQUENCE</scope>
    <source>
        <strain evidence="5">Ellin6076</strain>
    </source>
</reference>
<dbReference type="GO" id="GO:0005829">
    <property type="term" value="C:cytosol"/>
    <property type="evidence" value="ECO:0007669"/>
    <property type="project" value="TreeGrafter"/>
</dbReference>
<name>Q02DA7_SOLUE</name>
<dbReference type="GO" id="GO:0043001">
    <property type="term" value="P:Golgi to plasma membrane protein transport"/>
    <property type="evidence" value="ECO:0007669"/>
    <property type="project" value="TreeGrafter"/>
</dbReference>
<keyword evidence="3" id="KW-0446">Lipid-binding</keyword>
<sequence>MLSMLEEVVLLAVDEKNGGLRSTREFGTAYALVGAVFFDLALARKIDTDTETIQIIDTTPTGNATLDRVLTHMASRPDLTTVRGWLEEIFQQRDDMEGEALQSLIEQGILRHEKSKLLWIIDVERFPLVDNKPQQYVKVRLANTILADDIPQTRDIMLVSIAEPCGLLSYVLSDTVLASRRQRIHLLCNLETISRKVADSILGLETSMRQAMTKVV</sequence>
<dbReference type="InParanoid" id="Q02DA7"/>
<dbReference type="PANTHER" id="PTHR12704:SF2">
    <property type="entry name" value="GOLGI PHOSPHOPROTEIN 3 HOMOLOG SAURON"/>
    <property type="match status" value="1"/>
</dbReference>
<dbReference type="Pfam" id="PF05719">
    <property type="entry name" value="GPP34"/>
    <property type="match status" value="1"/>
</dbReference>
<dbReference type="GO" id="GO:0007030">
    <property type="term" value="P:Golgi organization"/>
    <property type="evidence" value="ECO:0007669"/>
    <property type="project" value="TreeGrafter"/>
</dbReference>